<keyword evidence="3 6" id="KW-0808">Transferase</keyword>
<dbReference type="SUPFAM" id="SSF53335">
    <property type="entry name" value="S-adenosyl-L-methionine-dependent methyltransferases"/>
    <property type="match status" value="1"/>
</dbReference>
<evidence type="ECO:0000256" key="4">
    <source>
        <dbReference type="ARBA" id="ARBA00022691"/>
    </source>
</evidence>
<comment type="caution">
    <text evidence="6">The sequence shown here is derived from an EMBL/GenBank/DDBJ whole genome shotgun (WGS) entry which is preliminary data.</text>
</comment>
<evidence type="ECO:0000313" key="6">
    <source>
        <dbReference type="EMBL" id="KAA6345279.1"/>
    </source>
</evidence>
<evidence type="ECO:0000259" key="5">
    <source>
        <dbReference type="Pfam" id="PF01555"/>
    </source>
</evidence>
<evidence type="ECO:0000256" key="2">
    <source>
        <dbReference type="ARBA" id="ARBA00022603"/>
    </source>
</evidence>
<dbReference type="GO" id="GO:0003677">
    <property type="term" value="F:DNA binding"/>
    <property type="evidence" value="ECO:0007669"/>
    <property type="project" value="InterPro"/>
</dbReference>
<comment type="similarity">
    <text evidence="1">Belongs to the N(4)/N(6)-methyltransferase family.</text>
</comment>
<gene>
    <name evidence="6" type="ORF">EZS27_007132</name>
</gene>
<dbReference type="EC" id="2.1.1.72" evidence="6"/>
<proteinExistence type="inferred from homology"/>
<dbReference type="PROSITE" id="PS00092">
    <property type="entry name" value="N6_MTASE"/>
    <property type="match status" value="1"/>
</dbReference>
<dbReference type="GO" id="GO:0009007">
    <property type="term" value="F:site-specific DNA-methyltransferase (adenine-specific) activity"/>
    <property type="evidence" value="ECO:0007669"/>
    <property type="project" value="UniProtKB-EC"/>
</dbReference>
<dbReference type="InterPro" id="IPR029063">
    <property type="entry name" value="SAM-dependent_MTases_sf"/>
</dbReference>
<name>A0A5J4SGH0_9ZZZZ</name>
<dbReference type="Gene3D" id="3.40.50.150">
    <property type="entry name" value="Vaccinia Virus protein VP39"/>
    <property type="match status" value="1"/>
</dbReference>
<evidence type="ECO:0000256" key="1">
    <source>
        <dbReference type="ARBA" id="ARBA00006594"/>
    </source>
</evidence>
<sequence>MAIKYIPYYPDTIEGQAILDNFVRTRRILKYRDNDKVIERITRGMPLYEMEKQETVGENKEGNLVIRGECLSACAYLKEQGKTVDLVYIDPPFASGADYAKKIYIRRNPKVAEAIAKAEEELQDDDLKSFEEKMYGDVWDKEKYLNWMYENLTAIKSVMSETASIYVHLDWHIGHYVKIVMDEIFGEDNFINEIIWSYRRWSAPSNNFQSMHDNIYLYKKTESKIFNSIYVKPANEEKDVKENYQKDDDGKLFRWQSLHGKKYKIYRDEKGVLSGDVWNISFVHPSGTERVDYSTQKPEALIERTIKASSNEGMIVADFFGGSGVTAAVAAKLGRRFIHCDVGINSIQTTRDRLIANKAEFELVEIKDGVSLYRNPVQTMDKLKSLIAGLRNENVLDKFWEGSIYTTKEGMIPVYIPNLMDSTTKLLDTVLMNRLLREALPDLPDGVKKVIVYYIDIIDKKEIEDFIAENNDTLIDIELRDLKEVLDNVVVDDYAEYSITETQENCFDGWKVEINKFLSDRVQSKIDACNQKGTVNALQNNDERKVAPITISECGLEMIEFLSLDCISAEGIWHSGSEIKIDKLGYVIKNGIKTKEFWDGCIYSDNKPLRLKIRNICGDESLYIL</sequence>
<feature type="domain" description="DNA methylase N-4/N-6" evidence="5">
    <location>
        <begin position="84"/>
        <end position="347"/>
    </location>
</feature>
<dbReference type="InterPro" id="IPR002295">
    <property type="entry name" value="N4/N6-MTase_EcoPI_Mod-like"/>
</dbReference>
<dbReference type="Pfam" id="PF01555">
    <property type="entry name" value="N6_N4_Mtase"/>
    <property type="match status" value="1"/>
</dbReference>
<dbReference type="PRINTS" id="PR00506">
    <property type="entry name" value="D21N6MTFRASE"/>
</dbReference>
<reference evidence="6" key="1">
    <citation type="submission" date="2019-03" db="EMBL/GenBank/DDBJ databases">
        <title>Single cell metagenomics reveals metabolic interactions within the superorganism composed of flagellate Streblomastix strix and complex community of Bacteroidetes bacteria on its surface.</title>
        <authorList>
            <person name="Treitli S.C."/>
            <person name="Kolisko M."/>
            <person name="Husnik F."/>
            <person name="Keeling P."/>
            <person name="Hampl V."/>
        </authorList>
    </citation>
    <scope>NUCLEOTIDE SEQUENCE</scope>
    <source>
        <strain evidence="6">STM</strain>
    </source>
</reference>
<evidence type="ECO:0000256" key="3">
    <source>
        <dbReference type="ARBA" id="ARBA00022679"/>
    </source>
</evidence>
<dbReference type="InterPro" id="IPR002052">
    <property type="entry name" value="DNA_methylase_N6_adenine_CS"/>
</dbReference>
<keyword evidence="2 6" id="KW-0489">Methyltransferase</keyword>
<keyword evidence="4" id="KW-0949">S-adenosyl-L-methionine</keyword>
<organism evidence="6">
    <name type="scientific">termite gut metagenome</name>
    <dbReference type="NCBI Taxonomy" id="433724"/>
    <lineage>
        <taxon>unclassified sequences</taxon>
        <taxon>metagenomes</taxon>
        <taxon>organismal metagenomes</taxon>
    </lineage>
</organism>
<dbReference type="AlphaFoldDB" id="A0A5J4SGH0"/>
<dbReference type="EMBL" id="SNRY01000177">
    <property type="protein sequence ID" value="KAA6345279.1"/>
    <property type="molecule type" value="Genomic_DNA"/>
</dbReference>
<protein>
    <submittedName>
        <fullName evidence="6">Modification methylase RsrI</fullName>
        <ecNumber evidence="6">2.1.1.72</ecNumber>
    </submittedName>
</protein>
<dbReference type="GO" id="GO:0032259">
    <property type="term" value="P:methylation"/>
    <property type="evidence" value="ECO:0007669"/>
    <property type="project" value="UniProtKB-KW"/>
</dbReference>
<accession>A0A5J4SGH0</accession>
<dbReference type="InterPro" id="IPR002941">
    <property type="entry name" value="DNA_methylase_N4/N6"/>
</dbReference>
<dbReference type="GO" id="GO:0008170">
    <property type="term" value="F:N-methyltransferase activity"/>
    <property type="evidence" value="ECO:0007669"/>
    <property type="project" value="InterPro"/>
</dbReference>